<reference evidence="3" key="1">
    <citation type="journal article" date="2014" name="Science">
        <title>Ancient hybridizations among the ancestral genomes of bread wheat.</title>
        <authorList>
            <consortium name="International Wheat Genome Sequencing Consortium,"/>
            <person name="Marcussen T."/>
            <person name="Sandve S.R."/>
            <person name="Heier L."/>
            <person name="Spannagl M."/>
            <person name="Pfeifer M."/>
            <person name="Jakobsen K.S."/>
            <person name="Wulff B.B."/>
            <person name="Steuernagel B."/>
            <person name="Mayer K.F."/>
            <person name="Olsen O.A."/>
        </authorList>
    </citation>
    <scope>NUCLEOTIDE SEQUENCE [LARGE SCALE GENOMIC DNA]</scope>
    <source>
        <strain evidence="3">cv. AL8/78</strain>
    </source>
</reference>
<proteinExistence type="predicted"/>
<name>A0A453BGZ9_AEGTS</name>
<keyword evidence="3" id="KW-1185">Reference proteome</keyword>
<accession>A0A453BGZ9</accession>
<dbReference type="Proteomes" id="UP000015105">
    <property type="component" value="Chromosome 2D"/>
</dbReference>
<protein>
    <submittedName>
        <fullName evidence="2">Uncharacterized protein</fullName>
    </submittedName>
</protein>
<dbReference type="Gramene" id="AET2Gv20501900.7">
    <property type="protein sequence ID" value="AET2Gv20501900.7"/>
    <property type="gene ID" value="AET2Gv20501900"/>
</dbReference>
<organism evidence="2 3">
    <name type="scientific">Aegilops tauschii subsp. strangulata</name>
    <name type="common">Goatgrass</name>
    <dbReference type="NCBI Taxonomy" id="200361"/>
    <lineage>
        <taxon>Eukaryota</taxon>
        <taxon>Viridiplantae</taxon>
        <taxon>Streptophyta</taxon>
        <taxon>Embryophyta</taxon>
        <taxon>Tracheophyta</taxon>
        <taxon>Spermatophyta</taxon>
        <taxon>Magnoliopsida</taxon>
        <taxon>Liliopsida</taxon>
        <taxon>Poales</taxon>
        <taxon>Poaceae</taxon>
        <taxon>BOP clade</taxon>
        <taxon>Pooideae</taxon>
        <taxon>Triticodae</taxon>
        <taxon>Triticeae</taxon>
        <taxon>Triticinae</taxon>
        <taxon>Aegilops</taxon>
    </lineage>
</organism>
<evidence type="ECO:0000256" key="1">
    <source>
        <dbReference type="SAM" id="MobiDB-lite"/>
    </source>
</evidence>
<reference evidence="2" key="4">
    <citation type="submission" date="2019-03" db="UniProtKB">
        <authorList>
            <consortium name="EnsemblPlants"/>
        </authorList>
    </citation>
    <scope>IDENTIFICATION</scope>
</reference>
<feature type="region of interest" description="Disordered" evidence="1">
    <location>
        <begin position="54"/>
        <end position="76"/>
    </location>
</feature>
<reference evidence="2" key="5">
    <citation type="journal article" date="2021" name="G3 (Bethesda)">
        <title>Aegilops tauschii genome assembly Aet v5.0 features greater sequence contiguity and improved annotation.</title>
        <authorList>
            <person name="Wang L."/>
            <person name="Zhu T."/>
            <person name="Rodriguez J.C."/>
            <person name="Deal K.R."/>
            <person name="Dubcovsky J."/>
            <person name="McGuire P.E."/>
            <person name="Lux T."/>
            <person name="Spannagl M."/>
            <person name="Mayer K.F.X."/>
            <person name="Baldrich P."/>
            <person name="Meyers B.C."/>
            <person name="Huo N."/>
            <person name="Gu Y.Q."/>
            <person name="Zhou H."/>
            <person name="Devos K.M."/>
            <person name="Bennetzen J.L."/>
            <person name="Unver T."/>
            <person name="Budak H."/>
            <person name="Gulick P.J."/>
            <person name="Galiba G."/>
            <person name="Kalapos B."/>
            <person name="Nelson D.R."/>
            <person name="Li P."/>
            <person name="You F.M."/>
            <person name="Luo M.C."/>
            <person name="Dvorak J."/>
        </authorList>
    </citation>
    <scope>NUCLEOTIDE SEQUENCE [LARGE SCALE GENOMIC DNA]</scope>
    <source>
        <strain evidence="2">cv. AL8/78</strain>
    </source>
</reference>
<dbReference type="EnsemblPlants" id="AET2Gv20501900.7">
    <property type="protein sequence ID" value="AET2Gv20501900.7"/>
    <property type="gene ID" value="AET2Gv20501900"/>
</dbReference>
<evidence type="ECO:0000313" key="3">
    <source>
        <dbReference type="Proteomes" id="UP000015105"/>
    </source>
</evidence>
<dbReference type="Gramene" id="AET2Gv20501900.9">
    <property type="protein sequence ID" value="AET2Gv20501900.9"/>
    <property type="gene ID" value="AET2Gv20501900"/>
</dbReference>
<sequence length="138" mass="15096">DAMADADSNSNPLLADFDFPPFDRVEPAHVCRGIRALLARLVLGFCYSSARKATQVRGGGEEQDGVAGRRGRQRPQLPRARVGCDLRCGDGRHRGPCGARHRPCQAGRVLLLHPRRPRHVPSATPCLVILGYLNRPEA</sequence>
<dbReference type="STRING" id="200361.A0A453BGZ9"/>
<reference evidence="3" key="2">
    <citation type="journal article" date="2017" name="Nat. Plants">
        <title>The Aegilops tauschii genome reveals multiple impacts of transposons.</title>
        <authorList>
            <person name="Zhao G."/>
            <person name="Zou C."/>
            <person name="Li K."/>
            <person name="Wang K."/>
            <person name="Li T."/>
            <person name="Gao L."/>
            <person name="Zhang X."/>
            <person name="Wang H."/>
            <person name="Yang Z."/>
            <person name="Liu X."/>
            <person name="Jiang W."/>
            <person name="Mao L."/>
            <person name="Kong X."/>
            <person name="Jiao Y."/>
            <person name="Jia J."/>
        </authorList>
    </citation>
    <scope>NUCLEOTIDE SEQUENCE [LARGE SCALE GENOMIC DNA]</scope>
    <source>
        <strain evidence="3">cv. AL8/78</strain>
    </source>
</reference>
<dbReference type="EnsemblPlants" id="AET2Gv20501900.9">
    <property type="protein sequence ID" value="AET2Gv20501900.9"/>
    <property type="gene ID" value="AET2Gv20501900"/>
</dbReference>
<dbReference type="Gramene" id="AET2Gv20501900.8">
    <property type="protein sequence ID" value="AET2Gv20501900.8"/>
    <property type="gene ID" value="AET2Gv20501900"/>
</dbReference>
<dbReference type="AlphaFoldDB" id="A0A453BGZ9"/>
<dbReference type="EnsemblPlants" id="AET2Gv20501900.8">
    <property type="protein sequence ID" value="AET2Gv20501900.8"/>
    <property type="gene ID" value="AET2Gv20501900"/>
</dbReference>
<evidence type="ECO:0000313" key="2">
    <source>
        <dbReference type="EnsemblPlants" id="AET2Gv20501900.9"/>
    </source>
</evidence>
<reference evidence="2" key="3">
    <citation type="journal article" date="2017" name="Nature">
        <title>Genome sequence of the progenitor of the wheat D genome Aegilops tauschii.</title>
        <authorList>
            <person name="Luo M.C."/>
            <person name="Gu Y.Q."/>
            <person name="Puiu D."/>
            <person name="Wang H."/>
            <person name="Twardziok S.O."/>
            <person name="Deal K.R."/>
            <person name="Huo N."/>
            <person name="Zhu T."/>
            <person name="Wang L."/>
            <person name="Wang Y."/>
            <person name="McGuire P.E."/>
            <person name="Liu S."/>
            <person name="Long H."/>
            <person name="Ramasamy R.K."/>
            <person name="Rodriguez J.C."/>
            <person name="Van S.L."/>
            <person name="Yuan L."/>
            <person name="Wang Z."/>
            <person name="Xia Z."/>
            <person name="Xiao L."/>
            <person name="Anderson O.D."/>
            <person name="Ouyang S."/>
            <person name="Liang Y."/>
            <person name="Zimin A.V."/>
            <person name="Pertea G."/>
            <person name="Qi P."/>
            <person name="Bennetzen J.L."/>
            <person name="Dai X."/>
            <person name="Dawson M.W."/>
            <person name="Muller H.G."/>
            <person name="Kugler K."/>
            <person name="Rivarola-Duarte L."/>
            <person name="Spannagl M."/>
            <person name="Mayer K.F.X."/>
            <person name="Lu F.H."/>
            <person name="Bevan M.W."/>
            <person name="Leroy P."/>
            <person name="Li P."/>
            <person name="You F.M."/>
            <person name="Sun Q."/>
            <person name="Liu Z."/>
            <person name="Lyons E."/>
            <person name="Wicker T."/>
            <person name="Salzberg S.L."/>
            <person name="Devos K.M."/>
            <person name="Dvorak J."/>
        </authorList>
    </citation>
    <scope>NUCLEOTIDE SEQUENCE [LARGE SCALE GENOMIC DNA]</scope>
    <source>
        <strain evidence="2">cv. AL8/78</strain>
    </source>
</reference>